<proteinExistence type="predicted"/>
<reference evidence="2 3" key="1">
    <citation type="submission" date="2021-03" db="EMBL/GenBank/DDBJ databases">
        <title>Genomic Encyclopedia of Type Strains, Phase IV (KMG-IV): sequencing the most valuable type-strain genomes for metagenomic binning, comparative biology and taxonomic classification.</title>
        <authorList>
            <person name="Goeker M."/>
        </authorList>
    </citation>
    <scope>NUCLEOTIDE SEQUENCE [LARGE SCALE GENOMIC DNA]</scope>
    <source>
        <strain evidence="2 3">DSM 40526</strain>
    </source>
</reference>
<organism evidence="2 3">
    <name type="scientific">Streptomyces avidinii</name>
    <dbReference type="NCBI Taxonomy" id="1895"/>
    <lineage>
        <taxon>Bacteria</taxon>
        <taxon>Bacillati</taxon>
        <taxon>Actinomycetota</taxon>
        <taxon>Actinomycetes</taxon>
        <taxon>Kitasatosporales</taxon>
        <taxon>Streptomycetaceae</taxon>
        <taxon>Streptomyces</taxon>
    </lineage>
</organism>
<keyword evidence="1" id="KW-0812">Transmembrane</keyword>
<keyword evidence="3" id="KW-1185">Reference proteome</keyword>
<feature type="transmembrane region" description="Helical" evidence="1">
    <location>
        <begin position="110"/>
        <end position="128"/>
    </location>
</feature>
<evidence type="ECO:0000313" key="3">
    <source>
        <dbReference type="Proteomes" id="UP001519310"/>
    </source>
</evidence>
<evidence type="ECO:0000256" key="1">
    <source>
        <dbReference type="SAM" id="Phobius"/>
    </source>
</evidence>
<keyword evidence="1" id="KW-1133">Transmembrane helix</keyword>
<evidence type="ECO:0000313" key="2">
    <source>
        <dbReference type="EMBL" id="MBP2038040.1"/>
    </source>
</evidence>
<keyword evidence="1" id="KW-0472">Membrane</keyword>
<name>A0ABS4L7J0_STRAV</name>
<feature type="transmembrane region" description="Helical" evidence="1">
    <location>
        <begin position="21"/>
        <end position="49"/>
    </location>
</feature>
<sequence length="131" mass="13916">MNVRKSPGTRRQGRRPRPVRRLPLGWSATLAFDLLATLLTSLGLCAVGLLLPGITEDYGPTTVPTSKKALAVLATALALISSLAVTATLLARARTDRSRRRALRLSACRLALLVLAAAAFVAVGVFEIELV</sequence>
<comment type="caution">
    <text evidence="2">The sequence shown here is derived from an EMBL/GenBank/DDBJ whole genome shotgun (WGS) entry which is preliminary data.</text>
</comment>
<protein>
    <submittedName>
        <fullName evidence="2">Uncharacterized membrane protein YidH (DUF202 family)</fullName>
    </submittedName>
</protein>
<gene>
    <name evidence="2" type="ORF">J2Z77_003847</name>
</gene>
<accession>A0ABS4L7J0</accession>
<dbReference type="EMBL" id="JAGGLQ010000006">
    <property type="protein sequence ID" value="MBP2038040.1"/>
    <property type="molecule type" value="Genomic_DNA"/>
</dbReference>
<dbReference type="RefSeq" id="WP_189969604.1">
    <property type="nucleotide sequence ID" value="NZ_BMVL01000006.1"/>
</dbReference>
<dbReference type="Proteomes" id="UP001519310">
    <property type="component" value="Unassembled WGS sequence"/>
</dbReference>
<feature type="transmembrane region" description="Helical" evidence="1">
    <location>
        <begin position="69"/>
        <end position="90"/>
    </location>
</feature>